<dbReference type="EMBL" id="BLLK01000051">
    <property type="protein sequence ID" value="GFH55904.1"/>
    <property type="molecule type" value="Genomic_DNA"/>
</dbReference>
<feature type="repeat" description="RCC1" evidence="3">
    <location>
        <begin position="522"/>
        <end position="577"/>
    </location>
</feature>
<keyword evidence="7" id="KW-1185">Reference proteome</keyword>
<evidence type="ECO:0000256" key="3">
    <source>
        <dbReference type="PROSITE-ProRule" id="PRU00235"/>
    </source>
</evidence>
<evidence type="ECO:0000256" key="1">
    <source>
        <dbReference type="ARBA" id="ARBA00022737"/>
    </source>
</evidence>
<organism evidence="6 7">
    <name type="scientific">Chaetoceros tenuissimus</name>
    <dbReference type="NCBI Taxonomy" id="426638"/>
    <lineage>
        <taxon>Eukaryota</taxon>
        <taxon>Sar</taxon>
        <taxon>Stramenopiles</taxon>
        <taxon>Ochrophyta</taxon>
        <taxon>Bacillariophyta</taxon>
        <taxon>Coscinodiscophyceae</taxon>
        <taxon>Chaetocerotophycidae</taxon>
        <taxon>Chaetocerotales</taxon>
        <taxon>Chaetocerotaceae</taxon>
        <taxon>Chaetoceros</taxon>
    </lineage>
</organism>
<proteinExistence type="predicted"/>
<feature type="repeat" description="RCC1" evidence="3">
    <location>
        <begin position="364"/>
        <end position="418"/>
    </location>
</feature>
<dbReference type="Pfam" id="PF25390">
    <property type="entry name" value="WD40_RLD"/>
    <property type="match status" value="1"/>
</dbReference>
<dbReference type="SUPFAM" id="SSF50985">
    <property type="entry name" value="RCC1/BLIP-II"/>
    <property type="match status" value="1"/>
</dbReference>
<dbReference type="InterPro" id="IPR009091">
    <property type="entry name" value="RCC1/BLIP-II"/>
</dbReference>
<evidence type="ECO:0000256" key="2">
    <source>
        <dbReference type="ARBA" id="ARBA00023239"/>
    </source>
</evidence>
<keyword evidence="2" id="KW-0456">Lyase</keyword>
<dbReference type="InterPro" id="IPR051210">
    <property type="entry name" value="Ub_ligase/GEF_domain"/>
</dbReference>
<evidence type="ECO:0000313" key="7">
    <source>
        <dbReference type="Proteomes" id="UP001054902"/>
    </source>
</evidence>
<reference evidence="6 7" key="1">
    <citation type="journal article" date="2021" name="Sci. Rep.">
        <title>The genome of the diatom Chaetoceros tenuissimus carries an ancient integrated fragment of an extant virus.</title>
        <authorList>
            <person name="Hongo Y."/>
            <person name="Kimura K."/>
            <person name="Takaki Y."/>
            <person name="Yoshida Y."/>
            <person name="Baba S."/>
            <person name="Kobayashi G."/>
            <person name="Nagasaki K."/>
            <person name="Hano T."/>
            <person name="Tomaru Y."/>
        </authorList>
    </citation>
    <scope>NUCLEOTIDE SEQUENCE [LARGE SCALE GENOMIC DNA]</scope>
    <source>
        <strain evidence="6 7">NIES-3715</strain>
    </source>
</reference>
<dbReference type="Gene3D" id="2.130.10.30">
    <property type="entry name" value="Regulator of chromosome condensation 1/beta-lactamase-inhibitor protein II"/>
    <property type="match status" value="1"/>
</dbReference>
<comment type="caution">
    <text evidence="6">The sequence shown here is derived from an EMBL/GenBank/DDBJ whole genome shotgun (WGS) entry which is preliminary data.</text>
</comment>
<evidence type="ECO:0000259" key="5">
    <source>
        <dbReference type="Pfam" id="PF25390"/>
    </source>
</evidence>
<feature type="repeat" description="RCC1" evidence="3">
    <location>
        <begin position="470"/>
        <end position="521"/>
    </location>
</feature>
<sequence length="699" mass="76557">MSSSNNSNTKRKGIWCPEQQIYIDGSIEQSTKAQTHIEQIQSQKLPLYIFGYGSLCWRPDGVLAHPSVKSVFGKAIGFQRCWSQKSADHRGNVHFPGLVCTLLSDEEVKAIEDEHASLLLQDSTRSQDHDSKGVSMTEGLVYEVPAELVTQCLEELDFREKGGYARDLIDVVVAANDDESDSDSKTKTIQAMLYRGTADNPAFSNRALLDEIYAASVMSVAVGPSGKNDVYLYSLHDFLSNASDVSNENANGGTSSSSSSSNDDSYQGDSRTRRLTAFSKKIQHEHDVYFLYGSGSNQHNQLLLNHSVKSKNAAMIVNGDEAHDFKEIVLLVPKKVAVEKDNHDRKPKALYAGGGHSALLTNGGDFYLWGWNEAKQLARDGEIEYFDNELDHPIVPPLGIQVECASLGHNHTLVIEKETGCLYACGDNNRGQVTGITTGDQYHTLTKLDLGEFVSVSAGLFHSAAITKDGELCTFGCGRFGQTLQTPSHHDSNVRYWKPSDGSKLVKVACGRRHTVVLDEFRRVYTMGDNKYNQLGRAIPSKRDSDMKLVDGILGQKGSGCVDIDCGWSHTIAMVDRKKNGNLDIFGWGRNDKHQLTFIGTTECISTPCCIEDDFVKDGIKSAFCGSEFVTILNGRNEIISCGWNEHGNLGVGHSSDVSEPTVTTGARICSHFHLNQREVGKVLLATGGGHTIATITNI</sequence>
<dbReference type="PANTHER" id="PTHR22870">
    <property type="entry name" value="REGULATOR OF CHROMOSOME CONDENSATION"/>
    <property type="match status" value="1"/>
</dbReference>
<feature type="region of interest" description="Disordered" evidence="4">
    <location>
        <begin position="246"/>
        <end position="270"/>
    </location>
</feature>
<dbReference type="InterPro" id="IPR036568">
    <property type="entry name" value="GGCT-like_sf"/>
</dbReference>
<dbReference type="PROSITE" id="PS50012">
    <property type="entry name" value="RCC1_3"/>
    <property type="match status" value="4"/>
</dbReference>
<dbReference type="GO" id="GO:0061928">
    <property type="term" value="F:glutathione specific gamma-glutamylcyclotransferase activity"/>
    <property type="evidence" value="ECO:0007669"/>
    <property type="project" value="InterPro"/>
</dbReference>
<dbReference type="Pfam" id="PF04752">
    <property type="entry name" value="ChaC"/>
    <property type="match status" value="1"/>
</dbReference>
<dbReference type="PROSITE" id="PS00626">
    <property type="entry name" value="RCC1_2"/>
    <property type="match status" value="2"/>
</dbReference>
<dbReference type="SUPFAM" id="SSF110857">
    <property type="entry name" value="Gamma-glutamyl cyclotransferase-like"/>
    <property type="match status" value="1"/>
</dbReference>
<protein>
    <recommendedName>
        <fullName evidence="5">RCC1-like domain-containing protein</fullName>
    </recommendedName>
</protein>
<feature type="repeat" description="RCC1" evidence="3">
    <location>
        <begin position="637"/>
        <end position="698"/>
    </location>
</feature>
<dbReference type="InterPro" id="IPR058923">
    <property type="entry name" value="RCC1-like_dom"/>
</dbReference>
<dbReference type="PANTHER" id="PTHR22870:SF408">
    <property type="entry name" value="OS09G0560450 PROTEIN"/>
    <property type="match status" value="1"/>
</dbReference>
<feature type="domain" description="RCC1-like" evidence="5">
    <location>
        <begin position="291"/>
        <end position="694"/>
    </location>
</feature>
<dbReference type="InterPro" id="IPR000408">
    <property type="entry name" value="Reg_chr_condens"/>
</dbReference>
<dbReference type="GO" id="GO:0006751">
    <property type="term" value="P:glutathione catabolic process"/>
    <property type="evidence" value="ECO:0007669"/>
    <property type="project" value="InterPro"/>
</dbReference>
<dbReference type="InterPro" id="IPR006840">
    <property type="entry name" value="ChaC"/>
</dbReference>
<name>A0AAD3D4H1_9STRA</name>
<evidence type="ECO:0000313" key="6">
    <source>
        <dbReference type="EMBL" id="GFH55904.1"/>
    </source>
</evidence>
<gene>
    <name evidence="6" type="ORF">CTEN210_12380</name>
</gene>
<dbReference type="AlphaFoldDB" id="A0AAD3D4H1"/>
<dbReference type="Proteomes" id="UP001054902">
    <property type="component" value="Unassembled WGS sequence"/>
</dbReference>
<feature type="compositionally biased region" description="Low complexity" evidence="4">
    <location>
        <begin position="246"/>
        <end position="269"/>
    </location>
</feature>
<keyword evidence="1" id="KW-0677">Repeat</keyword>
<evidence type="ECO:0000256" key="4">
    <source>
        <dbReference type="SAM" id="MobiDB-lite"/>
    </source>
</evidence>
<accession>A0AAD3D4H1</accession>